<dbReference type="PANTHER" id="PTHR42779:SF1">
    <property type="entry name" value="PROTEIN YNJB"/>
    <property type="match status" value="1"/>
</dbReference>
<organism evidence="2">
    <name type="scientific">uncultured Rubrobacteraceae bacterium</name>
    <dbReference type="NCBI Taxonomy" id="349277"/>
    <lineage>
        <taxon>Bacteria</taxon>
        <taxon>Bacillati</taxon>
        <taxon>Actinomycetota</taxon>
        <taxon>Rubrobacteria</taxon>
        <taxon>Rubrobacterales</taxon>
        <taxon>Rubrobacteraceae</taxon>
        <taxon>environmental samples</taxon>
    </lineage>
</organism>
<dbReference type="AlphaFoldDB" id="A0A6J4NRH1"/>
<reference evidence="2" key="1">
    <citation type="submission" date="2020-02" db="EMBL/GenBank/DDBJ databases">
        <authorList>
            <person name="Meier V. D."/>
        </authorList>
    </citation>
    <scope>NUCLEOTIDE SEQUENCE</scope>
    <source>
        <strain evidence="2">AVDCRST_MAG03</strain>
    </source>
</reference>
<sequence length="421" mass="46685">MGYIGVTVPGRKLVNPLLIALLTLATFALAACGGAGGTGTSSGEDRPFPELEKAARGTEVNLAMYGGDEAINAYVDDYVIPELEREHGIELRRTPLGDTADAVNKLLNEKQAGKDEGTIDLVWINGENFATGADADLWFGPWAEGLPNSKYIDWESPSINRDFGRPVEGREAPWGKAQFVMIHDSAKVEDPPRTMEELRAWTEENPGRFAYPAPPDFTGNAFVEQALYDVTGKVDAYQEPFDEGVFEEESPKLYDFLNDIEPDLWRGGETYPETSAKLDELYANGEVWLTMSYTPQLAQRQVDKGLWPGSTRSYMLDGGTLNNTHYLAIPFNGPNKAGAQVVANFLESPEAQREKQDPRGWGDLTALSLDRLPRGERGAFPEPEGEASLPTRVLQQNRVPEARTEWLLRLEEGWQEEVLED</sequence>
<dbReference type="SUPFAM" id="SSF53850">
    <property type="entry name" value="Periplasmic binding protein-like II"/>
    <property type="match status" value="1"/>
</dbReference>
<evidence type="ECO:0000256" key="1">
    <source>
        <dbReference type="SAM" id="SignalP"/>
    </source>
</evidence>
<gene>
    <name evidence="2" type="ORF">AVDCRST_MAG03-729</name>
</gene>
<proteinExistence type="predicted"/>
<feature type="signal peptide" evidence="1">
    <location>
        <begin position="1"/>
        <end position="30"/>
    </location>
</feature>
<evidence type="ECO:0000313" key="2">
    <source>
        <dbReference type="EMBL" id="CAA9392870.1"/>
    </source>
</evidence>
<dbReference type="EMBL" id="CADCUT010000045">
    <property type="protein sequence ID" value="CAA9392870.1"/>
    <property type="molecule type" value="Genomic_DNA"/>
</dbReference>
<dbReference type="Gene3D" id="3.40.190.10">
    <property type="entry name" value="Periplasmic binding protein-like II"/>
    <property type="match status" value="2"/>
</dbReference>
<dbReference type="Pfam" id="PF13416">
    <property type="entry name" value="SBP_bac_8"/>
    <property type="match status" value="1"/>
</dbReference>
<keyword evidence="1" id="KW-0732">Signal</keyword>
<dbReference type="InterPro" id="IPR027020">
    <property type="entry name" value="YnjB"/>
</dbReference>
<feature type="chain" id="PRO_5026813777" evidence="1">
    <location>
        <begin position="31"/>
        <end position="421"/>
    </location>
</feature>
<name>A0A6J4NRH1_9ACTN</name>
<dbReference type="InterPro" id="IPR006059">
    <property type="entry name" value="SBP"/>
</dbReference>
<dbReference type="PIRSF" id="PIRSF029172">
    <property type="entry name" value="UCP029172_ABC_sbc_YnjB"/>
    <property type="match status" value="1"/>
</dbReference>
<dbReference type="PANTHER" id="PTHR42779">
    <property type="entry name" value="PROTEIN YNJB"/>
    <property type="match status" value="1"/>
</dbReference>
<protein>
    <submittedName>
        <fullName evidence="2">ABC transporter, substrate-binding protein YnjB</fullName>
    </submittedName>
</protein>
<dbReference type="NCBIfam" id="NF008633">
    <property type="entry name" value="PRK11622.1"/>
    <property type="match status" value="1"/>
</dbReference>
<accession>A0A6J4NRH1</accession>